<dbReference type="EMBL" id="DTFI01000130">
    <property type="protein sequence ID" value="HGI43816.1"/>
    <property type="molecule type" value="Genomic_DNA"/>
</dbReference>
<sequence>MGWGVGVRIDKKWRIAIPTRFRRSS</sequence>
<dbReference type="AlphaFoldDB" id="A0A7C4B9U5"/>
<proteinExistence type="predicted"/>
<gene>
    <name evidence="1" type="ORF">ENV17_05485</name>
</gene>
<accession>A0A7C4B9U5</accession>
<evidence type="ECO:0000313" key="1">
    <source>
        <dbReference type="EMBL" id="HGI43816.1"/>
    </source>
</evidence>
<comment type="caution">
    <text evidence="1">The sequence shown here is derived from an EMBL/GenBank/DDBJ whole genome shotgun (WGS) entry which is preliminary data.</text>
</comment>
<reference evidence="1" key="1">
    <citation type="journal article" date="2020" name="mSystems">
        <title>Genome- and Community-Level Interaction Insights into Carbon Utilization and Element Cycling Functions of Hydrothermarchaeota in Hydrothermal Sediment.</title>
        <authorList>
            <person name="Zhou Z."/>
            <person name="Liu Y."/>
            <person name="Xu W."/>
            <person name="Pan J."/>
            <person name="Luo Z.H."/>
            <person name="Li M."/>
        </authorList>
    </citation>
    <scope>NUCLEOTIDE SEQUENCE [LARGE SCALE GENOMIC DNA]</scope>
    <source>
        <strain evidence="1">SpSt-735</strain>
    </source>
</reference>
<protein>
    <submittedName>
        <fullName evidence="1">Uncharacterized protein</fullName>
    </submittedName>
</protein>
<name>A0A7C4B9U5_THEPE</name>
<organism evidence="1">
    <name type="scientific">Thermofilum pendens</name>
    <dbReference type="NCBI Taxonomy" id="2269"/>
    <lineage>
        <taxon>Archaea</taxon>
        <taxon>Thermoproteota</taxon>
        <taxon>Thermoprotei</taxon>
        <taxon>Thermofilales</taxon>
        <taxon>Thermofilaceae</taxon>
        <taxon>Thermofilum</taxon>
    </lineage>
</organism>